<evidence type="ECO:0000313" key="1">
    <source>
        <dbReference type="EMBL" id="POW06791.1"/>
    </source>
</evidence>
<proteinExistence type="predicted"/>
<dbReference type="Proteomes" id="UP000238274">
    <property type="component" value="Unassembled WGS sequence"/>
</dbReference>
<accession>A0A2S4VBA4</accession>
<reference evidence="2" key="3">
    <citation type="journal article" date="2018" name="Mol. Plant Microbe Interact.">
        <title>Genome sequence resources for the wheat stripe rust pathogen (Puccinia striiformis f. sp. tritici) and the barley stripe rust pathogen (Puccinia striiformis f. sp. hordei).</title>
        <authorList>
            <person name="Xia C."/>
            <person name="Wang M."/>
            <person name="Yin C."/>
            <person name="Cornejo O.E."/>
            <person name="Hulbert S.H."/>
            <person name="Chen X."/>
        </authorList>
    </citation>
    <scope>NUCLEOTIDE SEQUENCE [LARGE SCALE GENOMIC DNA]</scope>
    <source>
        <strain evidence="2">93TX-2</strain>
    </source>
</reference>
<gene>
    <name evidence="1" type="ORF">PSHT_10212</name>
</gene>
<dbReference type="EMBL" id="PKSM01000154">
    <property type="protein sequence ID" value="POW06791.1"/>
    <property type="molecule type" value="Genomic_DNA"/>
</dbReference>
<dbReference type="AlphaFoldDB" id="A0A2S4VBA4"/>
<dbReference type="VEuPathDB" id="FungiDB:PSTT_15694"/>
<dbReference type="PANTHER" id="PTHR33069:SF3">
    <property type="entry name" value="DYNEIN HEAVY CHAIN TAIL DOMAIN-CONTAINING PROTEIN"/>
    <property type="match status" value="1"/>
</dbReference>
<reference evidence="2" key="2">
    <citation type="journal article" date="2018" name="BMC Genomics">
        <title>Genomic insights into host adaptation between the wheat stripe rust pathogen (Puccinia striiformis f. sp. tritici) and the barley stripe rust pathogen (Puccinia striiformis f. sp. hordei).</title>
        <authorList>
            <person name="Xia C."/>
            <person name="Wang M."/>
            <person name="Yin C."/>
            <person name="Cornejo O.E."/>
            <person name="Hulbert S.H."/>
            <person name="Chen X."/>
        </authorList>
    </citation>
    <scope>NUCLEOTIDE SEQUENCE [LARGE SCALE GENOMIC DNA]</scope>
    <source>
        <strain evidence="2">93TX-2</strain>
    </source>
</reference>
<dbReference type="VEuPathDB" id="FungiDB:PSHT_10212"/>
<organism evidence="1 2">
    <name type="scientific">Puccinia striiformis</name>
    <dbReference type="NCBI Taxonomy" id="27350"/>
    <lineage>
        <taxon>Eukaryota</taxon>
        <taxon>Fungi</taxon>
        <taxon>Dikarya</taxon>
        <taxon>Basidiomycota</taxon>
        <taxon>Pucciniomycotina</taxon>
        <taxon>Pucciniomycetes</taxon>
        <taxon>Pucciniales</taxon>
        <taxon>Pucciniaceae</taxon>
        <taxon>Puccinia</taxon>
    </lineage>
</organism>
<sequence length="437" mass="49451">MSESNPSTSSTTSEPAKDSEIRFRQHEVWSRSLAWTVLILSNPSHAALVIDLKEHGDDCVGHNQGCIFPEVTPALSTEKVDSNEALLNKLFSELLPLLARQLNTLSLLLNPEDIRRDPGSKLTRLSELQLAIDHSMTRVAYSMALICPRPLHTFDRVDDHKLERFKSFWLNKLVESIGDMQFQVSVALNAACEHIEALNLCIVHEFMEDTVCEFMEGRGSPVYAGSIYIPSAFINSTIKLRSESELTVAIRLWKLGAHMIPKQLRQAIGSLGSSPDHVEIRGLPSSRQVVRESVIHLTEHLLSIMKLSRLFFNKILRSGINREGLPAYTEMNSKQLRCLCNSACNVSFDLSGLVDLLQTAERSLPANLVRYRNFTEVVQTLASRFEALLLLFRTYLVPLIRQTDQDHYKNWFAIWDTQFTLAVIRFQNLARSIGHIP</sequence>
<protein>
    <submittedName>
        <fullName evidence="1">Uncharacterized protein</fullName>
    </submittedName>
</protein>
<evidence type="ECO:0000313" key="2">
    <source>
        <dbReference type="Proteomes" id="UP000238274"/>
    </source>
</evidence>
<comment type="caution">
    <text evidence="1">The sequence shown here is derived from an EMBL/GenBank/DDBJ whole genome shotgun (WGS) entry which is preliminary data.</text>
</comment>
<name>A0A2S4VBA4_9BASI</name>
<dbReference type="PANTHER" id="PTHR33069">
    <property type="entry name" value="CHROMOSOME 7, WHOLE GENOME SHOTGUN SEQUENCE-RELATED"/>
    <property type="match status" value="1"/>
</dbReference>
<keyword evidence="2" id="KW-1185">Reference proteome</keyword>
<reference evidence="1 2" key="1">
    <citation type="submission" date="2017-12" db="EMBL/GenBank/DDBJ databases">
        <title>Gene loss provides genomic basis for host adaptation in cereal stripe rust fungi.</title>
        <authorList>
            <person name="Xia C."/>
        </authorList>
    </citation>
    <scope>NUCLEOTIDE SEQUENCE [LARGE SCALE GENOMIC DNA]</scope>
    <source>
        <strain evidence="1 2">93TX-2</strain>
    </source>
</reference>